<dbReference type="RefSeq" id="WP_008901251.1">
    <property type="nucleotide sequence ID" value="NZ_GL397071.1"/>
</dbReference>
<accession>E0NJS6</accession>
<gene>
    <name evidence="3" type="ORF">HMPREF9225_0415</name>
</gene>
<evidence type="ECO:0000313" key="4">
    <source>
        <dbReference type="Proteomes" id="UP000003280"/>
    </source>
</evidence>
<dbReference type="Gene3D" id="3.30.457.10">
    <property type="entry name" value="Copper amine oxidase-like, N-terminal domain"/>
    <property type="match status" value="2"/>
</dbReference>
<feature type="chain" id="PRO_5038936173" evidence="1">
    <location>
        <begin position="25"/>
        <end position="313"/>
    </location>
</feature>
<organism evidence="3 4">
    <name type="scientific">Peptoniphilus duerdenii ATCC BAA-1640</name>
    <dbReference type="NCBI Taxonomy" id="862517"/>
    <lineage>
        <taxon>Bacteria</taxon>
        <taxon>Bacillati</taxon>
        <taxon>Bacillota</taxon>
        <taxon>Tissierellia</taxon>
        <taxon>Tissierellales</taxon>
        <taxon>Peptoniphilaceae</taxon>
        <taxon>Peptoniphilus</taxon>
    </lineage>
</organism>
<proteinExistence type="predicted"/>
<name>E0NJS6_9FIRM</name>
<dbReference type="Proteomes" id="UP000003280">
    <property type="component" value="Unassembled WGS sequence"/>
</dbReference>
<dbReference type="HOGENOM" id="CLU_888105_0_0_9"/>
<dbReference type="InterPro" id="IPR012854">
    <property type="entry name" value="Cu_amine_oxidase-like_N"/>
</dbReference>
<dbReference type="AlphaFoldDB" id="E0NJS6"/>
<dbReference type="eggNOG" id="COG0103">
    <property type="taxonomic scope" value="Bacteria"/>
</dbReference>
<evidence type="ECO:0000256" key="1">
    <source>
        <dbReference type="SAM" id="SignalP"/>
    </source>
</evidence>
<feature type="domain" description="Copper amine oxidase-like N-terminal" evidence="2">
    <location>
        <begin position="31"/>
        <end position="148"/>
    </location>
</feature>
<feature type="signal peptide" evidence="1">
    <location>
        <begin position="1"/>
        <end position="24"/>
    </location>
</feature>
<protein>
    <submittedName>
        <fullName evidence="3">Copper amine oxidase domain protein</fullName>
    </submittedName>
</protein>
<reference evidence="3 4" key="1">
    <citation type="submission" date="2010-07" db="EMBL/GenBank/DDBJ databases">
        <authorList>
            <person name="Muzny D."/>
            <person name="Qin X."/>
            <person name="Deng J."/>
            <person name="Jiang H."/>
            <person name="Liu Y."/>
            <person name="Qu J."/>
            <person name="Song X.-Z."/>
            <person name="Zhang L."/>
            <person name="Thornton R."/>
            <person name="Coyle M."/>
            <person name="Francisco L."/>
            <person name="Jackson L."/>
            <person name="Javaid M."/>
            <person name="Korchina V."/>
            <person name="Kovar C."/>
            <person name="Mata R."/>
            <person name="Mathew T."/>
            <person name="Ngo R."/>
            <person name="Nguyen L."/>
            <person name="Nguyen N."/>
            <person name="Okwuonu G."/>
            <person name="Ongeri F."/>
            <person name="Pham C."/>
            <person name="Simmons D."/>
            <person name="Wilczek-Boney K."/>
            <person name="Hale W."/>
            <person name="Jakkamsetti A."/>
            <person name="Pham P."/>
            <person name="Ruth R."/>
            <person name="San Lucas F."/>
            <person name="Warren J."/>
            <person name="Zhang J."/>
            <person name="Zhao Z."/>
            <person name="Zhou C."/>
            <person name="Zhu D."/>
            <person name="Lee S."/>
            <person name="Bess C."/>
            <person name="Blankenburg K."/>
            <person name="Forbes L."/>
            <person name="Fu Q."/>
            <person name="Gubbala S."/>
            <person name="Hirani K."/>
            <person name="Jayaseelan J.C."/>
            <person name="Lara F."/>
            <person name="Munidasa M."/>
            <person name="Palculict T."/>
            <person name="Patil S."/>
            <person name="Pu L.-L."/>
            <person name="Saada N."/>
            <person name="Tang L."/>
            <person name="Weissenberger G."/>
            <person name="Zhu Y."/>
            <person name="Hemphill L."/>
            <person name="Shang Y."/>
            <person name="Youmans B."/>
            <person name="Ayvaz T."/>
            <person name="Ross M."/>
            <person name="Santibanez J."/>
            <person name="Aqrawi P."/>
            <person name="Gross S."/>
            <person name="Joshi V."/>
            <person name="Fowler G."/>
            <person name="Nazareth L."/>
            <person name="Reid J."/>
            <person name="Worley K."/>
            <person name="Petrosino J."/>
            <person name="Highlander S."/>
            <person name="Gibbs R."/>
        </authorList>
    </citation>
    <scope>NUCLEOTIDE SEQUENCE [LARGE SCALE GENOMIC DNA]</scope>
    <source>
        <strain evidence="3 4">ATCC BAA-1640</strain>
    </source>
</reference>
<sequence length="313" mass="35676">MKKISKIMVILSVFALVLSLNTYANQKTYLVVNGEYIKTDADPFIESGRTLVPVRFISENLDSIVDWFKEEKKVVITTKKEGTEIKKVELIIGSDIAKLYDKDENVKEEKLDAAAKIVNGRTFIPVRFISESLGTEVGWDKENRVVLIGDTSKYDAKKFKEDVIDKEVPVKKEEKKEQKKEQKKDTKAGDIKFEGKYLNACNGLTLNIEKLTEPFPDAPDIKYVGAVGELNLETSVMENIGLVFFKFSKDGKTVTASTYDESDKEVTYPVKIEKKRFSFVNCYWYKLYEGDKYEIIDGKFCMNGKEVPIEPGK</sequence>
<evidence type="ECO:0000259" key="2">
    <source>
        <dbReference type="Pfam" id="PF07833"/>
    </source>
</evidence>
<dbReference type="SUPFAM" id="SSF55383">
    <property type="entry name" value="Copper amine oxidase, domain N"/>
    <property type="match status" value="2"/>
</dbReference>
<dbReference type="STRING" id="862517.HMPREF9225_0415"/>
<dbReference type="Pfam" id="PF07833">
    <property type="entry name" value="Cu_amine_oxidN1"/>
    <property type="match status" value="1"/>
</dbReference>
<comment type="caution">
    <text evidence="3">The sequence shown here is derived from an EMBL/GenBank/DDBJ whole genome shotgun (WGS) entry which is preliminary data.</text>
</comment>
<dbReference type="EMBL" id="AEEH01000019">
    <property type="protein sequence ID" value="EFM25871.1"/>
    <property type="molecule type" value="Genomic_DNA"/>
</dbReference>
<dbReference type="OrthoDB" id="2020910at2"/>
<evidence type="ECO:0000313" key="3">
    <source>
        <dbReference type="EMBL" id="EFM25871.1"/>
    </source>
</evidence>
<keyword evidence="1" id="KW-0732">Signal</keyword>
<keyword evidence="4" id="KW-1185">Reference proteome</keyword>
<dbReference type="InterPro" id="IPR036582">
    <property type="entry name" value="Mao_N_sf"/>
</dbReference>